<evidence type="ECO:0000313" key="19">
    <source>
        <dbReference type="EMBL" id="RED52912.1"/>
    </source>
</evidence>
<accession>A0A3D9HTS2</accession>
<dbReference type="InterPro" id="IPR001264">
    <property type="entry name" value="Glyco_trans_51"/>
</dbReference>
<dbReference type="NCBIfam" id="TIGR02074">
    <property type="entry name" value="PBP_1a_fam"/>
    <property type="match status" value="1"/>
</dbReference>
<evidence type="ECO:0000256" key="3">
    <source>
        <dbReference type="ARBA" id="ARBA00007739"/>
    </source>
</evidence>
<comment type="similarity">
    <text evidence="2">In the C-terminal section; belongs to the transpeptidase family.</text>
</comment>
<dbReference type="Gene3D" id="3.40.710.10">
    <property type="entry name" value="DD-peptidase/beta-lactamase superfamily"/>
    <property type="match status" value="1"/>
</dbReference>
<comment type="catalytic activity">
    <reaction evidence="15">
        <text>Preferential cleavage: (Ac)2-L-Lys-D-Ala-|-D-Ala. Also transpeptidation of peptidyl-alanyl moieties that are N-acyl substituents of D-alanine.</text>
        <dbReference type="EC" id="3.4.16.4"/>
    </reaction>
</comment>
<dbReference type="GO" id="GO:0005886">
    <property type="term" value="C:plasma membrane"/>
    <property type="evidence" value="ECO:0007669"/>
    <property type="project" value="UniProtKB-SubCell"/>
</dbReference>
<dbReference type="GO" id="GO:0071555">
    <property type="term" value="P:cell wall organization"/>
    <property type="evidence" value="ECO:0007669"/>
    <property type="project" value="UniProtKB-KW"/>
</dbReference>
<evidence type="ECO:0000259" key="17">
    <source>
        <dbReference type="Pfam" id="PF00905"/>
    </source>
</evidence>
<dbReference type="GO" id="GO:0008955">
    <property type="term" value="F:peptidoglycan glycosyltransferase activity"/>
    <property type="evidence" value="ECO:0007669"/>
    <property type="project" value="UniProtKB-EC"/>
</dbReference>
<evidence type="ECO:0000256" key="15">
    <source>
        <dbReference type="ARBA" id="ARBA00034000"/>
    </source>
</evidence>
<dbReference type="PANTHER" id="PTHR32282:SF11">
    <property type="entry name" value="PENICILLIN-BINDING PROTEIN 1B"/>
    <property type="match status" value="1"/>
</dbReference>
<organism evidence="19 20">
    <name type="scientific">Cohnella phaseoli</name>
    <dbReference type="NCBI Taxonomy" id="456490"/>
    <lineage>
        <taxon>Bacteria</taxon>
        <taxon>Bacillati</taxon>
        <taxon>Bacillota</taxon>
        <taxon>Bacilli</taxon>
        <taxon>Bacillales</taxon>
        <taxon>Paenibacillaceae</taxon>
        <taxon>Cohnella</taxon>
    </lineage>
</organism>
<keyword evidence="6" id="KW-0645">Protease</keyword>
<dbReference type="AlphaFoldDB" id="A0A3D9HTS2"/>
<dbReference type="GO" id="GO:0008658">
    <property type="term" value="F:penicillin binding"/>
    <property type="evidence" value="ECO:0007669"/>
    <property type="project" value="InterPro"/>
</dbReference>
<keyword evidence="12" id="KW-0472">Membrane</keyword>
<dbReference type="PANTHER" id="PTHR32282">
    <property type="entry name" value="BINDING PROTEIN TRANSPEPTIDASE, PUTATIVE-RELATED"/>
    <property type="match status" value="1"/>
</dbReference>
<keyword evidence="9" id="KW-0378">Hydrolase</keyword>
<sequence>MDRQAADNRKKSRPVSGWSKLRRRIGWMTLLSLIALAATGFLLLKYAPLPAGATMQSTRILDANGQTIASLKGGVNRPTAKLADISPWLVKATLAVEDRRFYEHAGVDWRGLARAAWVDLRHMSKEQGASTLTQQLARNLYLSHERTWTRKLKEAWYAGRLEQSFTKDEILELYLNQIYYGHGAYGAEAASRLYFNKPAKELTIAESALLAGIPKGPRYYSPHLNPKSSRARQRKVLQSLLETGQITKLQADRAARENVAVRALPEEEERAAPYFAEYVKKIAVERLGIDERLMNEGGLTIRTTLDLRMQQMAEAAVKKGLTGANEELQAALIAVDPRNGYIKAMVGGRSFRTNQYNRVFTNTRQPGSSFKPIVYAAALENRTITAATRFRSEPTLFYFDHGRQIYRPGNYSGRYAHADIGLRQAISASDNIYAVHTIVQTGPEAVISMARKLGIASPLKAVPSLALGTFPVSPFEMAYAFSVFAGGGERVEPIAITLVQDRRGKVLYESHPQRTQAIEPALAYVTTHLLKSVFERGGTARRVANMIKRPVAGKSGTTDSDAWFVGYTPELTTAVWLGYDRGRPITSGEAHRAAPIFAQYTEAALSGTAPKGFPVPEGVVHAYIDPATGLLASPACPGEGAVEVFLEGTEPLRSCGPLGSAVEVKPNRDEQSGRSWWRKLRGWWRS</sequence>
<keyword evidence="8" id="KW-0808">Transferase</keyword>
<gene>
    <name evidence="19" type="ORF">DFP98_1531</name>
</gene>
<evidence type="ECO:0000256" key="1">
    <source>
        <dbReference type="ARBA" id="ARBA00004236"/>
    </source>
</evidence>
<evidence type="ECO:0000256" key="5">
    <source>
        <dbReference type="ARBA" id="ARBA00022645"/>
    </source>
</evidence>
<evidence type="ECO:0000256" key="13">
    <source>
        <dbReference type="ARBA" id="ARBA00023268"/>
    </source>
</evidence>
<dbReference type="GO" id="GO:0009002">
    <property type="term" value="F:serine-type D-Ala-D-Ala carboxypeptidase activity"/>
    <property type="evidence" value="ECO:0007669"/>
    <property type="project" value="UniProtKB-EC"/>
</dbReference>
<comment type="subcellular location">
    <subcellularLocation>
        <location evidence="1">Cell membrane</location>
    </subcellularLocation>
</comment>
<evidence type="ECO:0000256" key="16">
    <source>
        <dbReference type="ARBA" id="ARBA00049902"/>
    </source>
</evidence>
<protein>
    <submittedName>
        <fullName evidence="19">1A family penicillin-binding protein</fullName>
    </submittedName>
</protein>
<keyword evidence="20" id="KW-1185">Reference proteome</keyword>
<comment type="catalytic activity">
    <reaction evidence="16">
        <text>[GlcNAc-(1-&gt;4)-Mur2Ac(oyl-L-Ala-gamma-D-Glu-L-Lys-D-Ala-D-Ala)](n)-di-trans,octa-cis-undecaprenyl diphosphate + beta-D-GlcNAc-(1-&gt;4)-Mur2Ac(oyl-L-Ala-gamma-D-Glu-L-Lys-D-Ala-D-Ala)-di-trans,octa-cis-undecaprenyl diphosphate = [GlcNAc-(1-&gt;4)-Mur2Ac(oyl-L-Ala-gamma-D-Glu-L-Lys-D-Ala-D-Ala)](n+1)-di-trans,octa-cis-undecaprenyl diphosphate + di-trans,octa-cis-undecaprenyl diphosphate + H(+)</text>
        <dbReference type="Rhea" id="RHEA:23708"/>
        <dbReference type="Rhea" id="RHEA-COMP:9602"/>
        <dbReference type="Rhea" id="RHEA-COMP:9603"/>
        <dbReference type="ChEBI" id="CHEBI:15378"/>
        <dbReference type="ChEBI" id="CHEBI:58405"/>
        <dbReference type="ChEBI" id="CHEBI:60033"/>
        <dbReference type="ChEBI" id="CHEBI:78435"/>
        <dbReference type="EC" id="2.4.99.28"/>
    </reaction>
</comment>
<keyword evidence="11" id="KW-0573">Peptidoglycan synthesis</keyword>
<dbReference type="GO" id="GO:0006508">
    <property type="term" value="P:proteolysis"/>
    <property type="evidence" value="ECO:0007669"/>
    <property type="project" value="UniProtKB-KW"/>
</dbReference>
<dbReference type="Proteomes" id="UP000256977">
    <property type="component" value="Unassembled WGS sequence"/>
</dbReference>
<evidence type="ECO:0000259" key="18">
    <source>
        <dbReference type="Pfam" id="PF00912"/>
    </source>
</evidence>
<keyword evidence="10" id="KW-0133">Cell shape</keyword>
<dbReference type="EMBL" id="QRDZ01000053">
    <property type="protein sequence ID" value="RED52912.1"/>
    <property type="molecule type" value="Genomic_DNA"/>
</dbReference>
<evidence type="ECO:0000256" key="2">
    <source>
        <dbReference type="ARBA" id="ARBA00007090"/>
    </source>
</evidence>
<dbReference type="SUPFAM" id="SSF56601">
    <property type="entry name" value="beta-lactamase/transpeptidase-like"/>
    <property type="match status" value="1"/>
</dbReference>
<reference evidence="19 20" key="1">
    <citation type="submission" date="2018-07" db="EMBL/GenBank/DDBJ databases">
        <title>Genomic Encyclopedia of Type Strains, Phase III (KMG-III): the genomes of soil and plant-associated and newly described type strains.</title>
        <authorList>
            <person name="Whitman W."/>
        </authorList>
    </citation>
    <scope>NUCLEOTIDE SEQUENCE [LARGE SCALE GENOMIC DNA]</scope>
    <source>
        <strain evidence="19 20">CECT 7287</strain>
    </source>
</reference>
<evidence type="ECO:0000313" key="20">
    <source>
        <dbReference type="Proteomes" id="UP000256977"/>
    </source>
</evidence>
<keyword evidence="13" id="KW-0511">Multifunctional enzyme</keyword>
<dbReference type="InterPro" id="IPR050396">
    <property type="entry name" value="Glycosyltr_51/Transpeptidase"/>
</dbReference>
<dbReference type="RefSeq" id="WP_246017121.1">
    <property type="nucleotide sequence ID" value="NZ_QRDZ01000053.1"/>
</dbReference>
<evidence type="ECO:0000256" key="12">
    <source>
        <dbReference type="ARBA" id="ARBA00023136"/>
    </source>
</evidence>
<comment type="caution">
    <text evidence="19">The sequence shown here is derived from an EMBL/GenBank/DDBJ whole genome shotgun (WGS) entry which is preliminary data.</text>
</comment>
<evidence type="ECO:0000256" key="9">
    <source>
        <dbReference type="ARBA" id="ARBA00022801"/>
    </source>
</evidence>
<dbReference type="GO" id="GO:0030288">
    <property type="term" value="C:outer membrane-bounded periplasmic space"/>
    <property type="evidence" value="ECO:0007669"/>
    <property type="project" value="TreeGrafter"/>
</dbReference>
<name>A0A3D9HTS2_9BACL</name>
<comment type="similarity">
    <text evidence="3">In the N-terminal section; belongs to the glycosyltransferase 51 family.</text>
</comment>
<evidence type="ECO:0000256" key="6">
    <source>
        <dbReference type="ARBA" id="ARBA00022670"/>
    </source>
</evidence>
<keyword evidence="4" id="KW-1003">Cell membrane</keyword>
<evidence type="ECO:0000256" key="11">
    <source>
        <dbReference type="ARBA" id="ARBA00022984"/>
    </source>
</evidence>
<feature type="domain" description="Glycosyl transferase family 51" evidence="18">
    <location>
        <begin position="65"/>
        <end position="239"/>
    </location>
</feature>
<evidence type="ECO:0000256" key="7">
    <source>
        <dbReference type="ARBA" id="ARBA00022676"/>
    </source>
</evidence>
<evidence type="ECO:0000256" key="10">
    <source>
        <dbReference type="ARBA" id="ARBA00022960"/>
    </source>
</evidence>
<evidence type="ECO:0000256" key="14">
    <source>
        <dbReference type="ARBA" id="ARBA00023316"/>
    </source>
</evidence>
<dbReference type="InterPro" id="IPR001460">
    <property type="entry name" value="PCN-bd_Tpept"/>
</dbReference>
<dbReference type="Gene3D" id="1.10.3810.10">
    <property type="entry name" value="Biosynthetic peptidoglycan transglycosylase-like"/>
    <property type="match status" value="1"/>
</dbReference>
<dbReference type="Pfam" id="PF00912">
    <property type="entry name" value="Transgly"/>
    <property type="match status" value="1"/>
</dbReference>
<dbReference type="SUPFAM" id="SSF53955">
    <property type="entry name" value="Lysozyme-like"/>
    <property type="match status" value="1"/>
</dbReference>
<keyword evidence="7" id="KW-0328">Glycosyltransferase</keyword>
<dbReference type="InterPro" id="IPR023346">
    <property type="entry name" value="Lysozyme-like_dom_sf"/>
</dbReference>
<dbReference type="InterPro" id="IPR012338">
    <property type="entry name" value="Beta-lactam/transpept-like"/>
</dbReference>
<dbReference type="GO" id="GO:0009252">
    <property type="term" value="P:peptidoglycan biosynthetic process"/>
    <property type="evidence" value="ECO:0007669"/>
    <property type="project" value="UniProtKB-KW"/>
</dbReference>
<dbReference type="Pfam" id="PF00905">
    <property type="entry name" value="Transpeptidase"/>
    <property type="match status" value="1"/>
</dbReference>
<dbReference type="FunFam" id="1.10.3810.10:FF:000001">
    <property type="entry name" value="Penicillin-binding protein 1A"/>
    <property type="match status" value="1"/>
</dbReference>
<keyword evidence="5" id="KW-0121">Carboxypeptidase</keyword>
<proteinExistence type="inferred from homology"/>
<feature type="domain" description="Penicillin-binding protein transpeptidase" evidence="17">
    <location>
        <begin position="332"/>
        <end position="599"/>
    </location>
</feature>
<evidence type="ECO:0000256" key="4">
    <source>
        <dbReference type="ARBA" id="ARBA00022475"/>
    </source>
</evidence>
<keyword evidence="14" id="KW-0961">Cell wall biogenesis/degradation</keyword>
<dbReference type="GO" id="GO:0008360">
    <property type="term" value="P:regulation of cell shape"/>
    <property type="evidence" value="ECO:0007669"/>
    <property type="project" value="UniProtKB-KW"/>
</dbReference>
<evidence type="ECO:0000256" key="8">
    <source>
        <dbReference type="ARBA" id="ARBA00022679"/>
    </source>
</evidence>
<dbReference type="InterPro" id="IPR036950">
    <property type="entry name" value="PBP_transglycosylase"/>
</dbReference>